<feature type="compositionally biased region" description="Polar residues" evidence="1">
    <location>
        <begin position="207"/>
        <end position="235"/>
    </location>
</feature>
<feature type="region of interest" description="Disordered" evidence="1">
    <location>
        <begin position="181"/>
        <end position="267"/>
    </location>
</feature>
<feature type="compositionally biased region" description="Polar residues" evidence="1">
    <location>
        <begin position="181"/>
        <end position="199"/>
    </location>
</feature>
<protein>
    <submittedName>
        <fullName evidence="2">Uncharacterized protein</fullName>
    </submittedName>
</protein>
<evidence type="ECO:0000256" key="1">
    <source>
        <dbReference type="SAM" id="MobiDB-lite"/>
    </source>
</evidence>
<reference evidence="2 3" key="1">
    <citation type="submission" date="2018-06" db="EMBL/GenBank/DDBJ databases">
        <title>Draft Genome Sequence of a Novel Marine Bacterium Related to the Verrucomicrobia.</title>
        <authorList>
            <person name="Vosseberg J."/>
            <person name="Martijn J."/>
            <person name="Ettema T.J.G."/>
        </authorList>
    </citation>
    <scope>NUCLEOTIDE SEQUENCE [LARGE SCALE GENOMIC DNA]</scope>
    <source>
        <strain evidence="2">TARA_B100001123</strain>
    </source>
</reference>
<accession>A0A2Z4AEH8</accession>
<evidence type="ECO:0000313" key="2">
    <source>
        <dbReference type="EMBL" id="AWT60749.1"/>
    </source>
</evidence>
<evidence type="ECO:0000313" key="3">
    <source>
        <dbReference type="Proteomes" id="UP000247465"/>
    </source>
</evidence>
<name>A0A2Z4AEH8_9BACT</name>
<dbReference type="KEGG" id="mtar:DF168_01969"/>
<dbReference type="AlphaFoldDB" id="A0A2Z4AEH8"/>
<proteinExistence type="predicted"/>
<dbReference type="Proteomes" id="UP000247465">
    <property type="component" value="Chromosome"/>
</dbReference>
<sequence>MVAGAIFSGGCSKREERYNVDVQTVVKAADGLDLQAVGDLLKRAKDAEQLEQLLNNSGEGINNLDLDENGKVDYIQVDEYGSGDSRGFSFTVETSPGEEQEIATIEIEKSGSDANVQIHGNSQIYGHNHYYRHRFGLADYLLLGYIFRPHPFYFSPWHYGAYPPYYRSYGTVSRTAYRNRTASARRSAGMTRTNTSSLGSRPRSPNAGKTASNIRAPLNNPTASQKSFQSRNPSKSVRAGGFGRNRPSRPSARGSNMMRSSYGFRGK</sequence>
<organism evidence="2 3">
    <name type="scientific">Candidatus Moanibacter tarae</name>
    <dbReference type="NCBI Taxonomy" id="2200854"/>
    <lineage>
        <taxon>Bacteria</taxon>
        <taxon>Pseudomonadati</taxon>
        <taxon>Verrucomicrobiota</taxon>
        <taxon>Opitutia</taxon>
        <taxon>Puniceicoccales</taxon>
        <taxon>Puniceicoccales incertae sedis</taxon>
        <taxon>Candidatus Moanibacter</taxon>
    </lineage>
</organism>
<gene>
    <name evidence="2" type="ORF">DF168_01969</name>
</gene>
<dbReference type="EMBL" id="CP029803">
    <property type="protein sequence ID" value="AWT60749.1"/>
    <property type="molecule type" value="Genomic_DNA"/>
</dbReference>